<keyword evidence="1" id="KW-0378">Hydrolase</keyword>
<gene>
    <name evidence="4" type="ORF">PQJ73_06545</name>
</gene>
<dbReference type="PANTHER" id="PTHR47572">
    <property type="entry name" value="LIPOPROTEIN-RELATED"/>
    <property type="match status" value="1"/>
</dbReference>
<dbReference type="Proteomes" id="UP001165652">
    <property type="component" value="Unassembled WGS sequence"/>
</dbReference>
<organism evidence="4 5">
    <name type="scientific">Rhodoplanes tepidamans</name>
    <name type="common">Rhodoplanes cryptolactis</name>
    <dbReference type="NCBI Taxonomy" id="200616"/>
    <lineage>
        <taxon>Bacteria</taxon>
        <taxon>Pseudomonadati</taxon>
        <taxon>Pseudomonadota</taxon>
        <taxon>Alphaproteobacteria</taxon>
        <taxon>Hyphomicrobiales</taxon>
        <taxon>Nitrobacteraceae</taxon>
        <taxon>Rhodoplanes</taxon>
    </lineage>
</organism>
<dbReference type="Gene3D" id="2.120.10.30">
    <property type="entry name" value="TolB, C-terminal domain"/>
    <property type="match status" value="1"/>
</dbReference>
<evidence type="ECO:0000256" key="1">
    <source>
        <dbReference type="ARBA" id="ARBA00022801"/>
    </source>
</evidence>
<feature type="chain" id="PRO_5045917872" evidence="2">
    <location>
        <begin position="38"/>
        <end position="347"/>
    </location>
</feature>
<dbReference type="InterPro" id="IPR011042">
    <property type="entry name" value="6-blade_b-propeller_TolB-like"/>
</dbReference>
<dbReference type="InterPro" id="IPR051262">
    <property type="entry name" value="SMP-30/CGR1_Lactonase"/>
</dbReference>
<reference evidence="4" key="1">
    <citation type="journal article" date="2023" name="Microbiol Resour">
        <title>Genome Sequences of Rhodoplanes serenus and Two Thermotolerant Strains, Rhodoplanes tepidamans and 'Rhodoplanes cryptolactis,' Further Refine the Genus.</title>
        <authorList>
            <person name="Rayyan A.A."/>
            <person name="Kyndt J.A."/>
        </authorList>
    </citation>
    <scope>NUCLEOTIDE SEQUENCE</scope>
    <source>
        <strain evidence="4">DSM 9987</strain>
    </source>
</reference>
<dbReference type="PANTHER" id="PTHR47572:SF4">
    <property type="entry name" value="LACTONASE DRP35"/>
    <property type="match status" value="1"/>
</dbReference>
<dbReference type="SUPFAM" id="SSF63829">
    <property type="entry name" value="Calcium-dependent phosphotriesterase"/>
    <property type="match status" value="1"/>
</dbReference>
<evidence type="ECO:0000259" key="3">
    <source>
        <dbReference type="Pfam" id="PF08450"/>
    </source>
</evidence>
<feature type="domain" description="SMP-30/Gluconolactonase/LRE-like region" evidence="3">
    <location>
        <begin position="76"/>
        <end position="331"/>
    </location>
</feature>
<dbReference type="RefSeq" id="WP_272776184.1">
    <property type="nucleotide sequence ID" value="NZ_JAQQLI010000007.1"/>
</dbReference>
<dbReference type="PROSITE" id="PS51318">
    <property type="entry name" value="TAT"/>
    <property type="match status" value="1"/>
</dbReference>
<evidence type="ECO:0000256" key="2">
    <source>
        <dbReference type="SAM" id="SignalP"/>
    </source>
</evidence>
<dbReference type="InterPro" id="IPR013658">
    <property type="entry name" value="SGL"/>
</dbReference>
<feature type="signal peptide" evidence="2">
    <location>
        <begin position="1"/>
        <end position="37"/>
    </location>
</feature>
<evidence type="ECO:0000313" key="4">
    <source>
        <dbReference type="EMBL" id="MDC7785337.1"/>
    </source>
</evidence>
<keyword evidence="2" id="KW-0732">Signal</keyword>
<dbReference type="InterPro" id="IPR006311">
    <property type="entry name" value="TAT_signal"/>
</dbReference>
<name>A0ABT5J6Q9_RHOTP</name>
<evidence type="ECO:0000313" key="5">
    <source>
        <dbReference type="Proteomes" id="UP001165652"/>
    </source>
</evidence>
<dbReference type="PRINTS" id="PR01790">
    <property type="entry name" value="SMP30FAMILY"/>
</dbReference>
<dbReference type="EMBL" id="JAQQLI010000007">
    <property type="protein sequence ID" value="MDC7785337.1"/>
    <property type="molecule type" value="Genomic_DNA"/>
</dbReference>
<accession>A0ABT5J6Q9</accession>
<comment type="caution">
    <text evidence="4">The sequence shown here is derived from an EMBL/GenBank/DDBJ whole genome shotgun (WGS) entry which is preliminary data.</text>
</comment>
<sequence length="347" mass="37941">MIHREDDSTDRTTTSRRAVLAGIGAAALAASATPAGAGWEPSTRIPDPAVKVLDPSFRKSWVFSATVERIATGFRWAEGPVWMGDWRCLLWSDVTGDAIMRWDEITGRVTAYRKPSNFSNGNTRDRSGRLVTCEHQTRRVVRTEIDGSITTVADRFEGKPFNSPNDIVSHSDGAIWFTDPAFGPNPSERMAKPELPHTVYRVAPDGRVTAVATDIVGPNGLCFSPEESKLYVVEGRTTPRKVRVFDVVEKGTKLANSRVLLEAADGGTLDGLRCDADGNLWCGWGQGTDELDGVRVFNSDGKALAHISLPERCANLCFGGINHDRLFMASTHSIYSLMTNARGATLW</sequence>
<dbReference type="InterPro" id="IPR005511">
    <property type="entry name" value="SMP-30"/>
</dbReference>
<protein>
    <submittedName>
        <fullName evidence="4">SMP-30/gluconolactonase/LRE family protein</fullName>
    </submittedName>
</protein>
<dbReference type="Pfam" id="PF08450">
    <property type="entry name" value="SGL"/>
    <property type="match status" value="1"/>
</dbReference>
<keyword evidence="5" id="KW-1185">Reference proteome</keyword>
<proteinExistence type="predicted"/>
<reference evidence="4" key="2">
    <citation type="submission" date="2023-02" db="EMBL/GenBank/DDBJ databases">
        <authorList>
            <person name="Rayyan A."/>
            <person name="Meyer T."/>
            <person name="Kyndt J.A."/>
        </authorList>
    </citation>
    <scope>NUCLEOTIDE SEQUENCE</scope>
    <source>
        <strain evidence="4">DSM 9987</strain>
    </source>
</reference>